<feature type="compositionally biased region" description="Basic and acidic residues" evidence="5">
    <location>
        <begin position="19"/>
        <end position="31"/>
    </location>
</feature>
<evidence type="ECO:0000313" key="7">
    <source>
        <dbReference type="EMBL" id="MBT2188575.1"/>
    </source>
</evidence>
<evidence type="ECO:0000256" key="4">
    <source>
        <dbReference type="ARBA" id="ARBA00025472"/>
    </source>
</evidence>
<dbReference type="InterPro" id="IPR041468">
    <property type="entry name" value="HTH_ParB/Spo0J"/>
</dbReference>
<dbReference type="SUPFAM" id="SSF110849">
    <property type="entry name" value="ParB/Sulfiredoxin"/>
    <property type="match status" value="1"/>
</dbReference>
<dbReference type="InterPro" id="IPR003115">
    <property type="entry name" value="ParB_N"/>
</dbReference>
<dbReference type="EMBL" id="JAHGAW010000011">
    <property type="protein sequence ID" value="MBT2188575.1"/>
    <property type="molecule type" value="Genomic_DNA"/>
</dbReference>
<dbReference type="SMART" id="SM00470">
    <property type="entry name" value="ParB"/>
    <property type="match status" value="1"/>
</dbReference>
<dbReference type="Proteomes" id="UP001138757">
    <property type="component" value="Unassembled WGS sequence"/>
</dbReference>
<dbReference type="PANTHER" id="PTHR33375">
    <property type="entry name" value="CHROMOSOME-PARTITIONING PROTEIN PARB-RELATED"/>
    <property type="match status" value="1"/>
</dbReference>
<comment type="function">
    <text evidence="4">Involved in chromosome partition. Localize to both poles of the predivisional cell following completion of DNA replication. Binds to the DNA origin of replication.</text>
</comment>
<dbReference type="GO" id="GO:0007059">
    <property type="term" value="P:chromosome segregation"/>
    <property type="evidence" value="ECO:0007669"/>
    <property type="project" value="UniProtKB-KW"/>
</dbReference>
<organism evidence="7 8">
    <name type="scientific">Sphingobium nicotianae</name>
    <dbReference type="NCBI Taxonomy" id="2782607"/>
    <lineage>
        <taxon>Bacteria</taxon>
        <taxon>Pseudomonadati</taxon>
        <taxon>Pseudomonadota</taxon>
        <taxon>Alphaproteobacteria</taxon>
        <taxon>Sphingomonadales</taxon>
        <taxon>Sphingomonadaceae</taxon>
        <taxon>Sphingobium</taxon>
    </lineage>
</organism>
<feature type="region of interest" description="Disordered" evidence="5">
    <location>
        <begin position="229"/>
        <end position="251"/>
    </location>
</feature>
<dbReference type="FunFam" id="3.90.1530.30:FF:000001">
    <property type="entry name" value="Chromosome partitioning protein ParB"/>
    <property type="match status" value="1"/>
</dbReference>
<dbReference type="FunFam" id="1.10.10.2830:FF:000001">
    <property type="entry name" value="Chromosome partitioning protein ParB"/>
    <property type="match status" value="1"/>
</dbReference>
<dbReference type="PANTHER" id="PTHR33375:SF1">
    <property type="entry name" value="CHROMOSOME-PARTITIONING PROTEIN PARB-RELATED"/>
    <property type="match status" value="1"/>
</dbReference>
<dbReference type="Pfam" id="PF17762">
    <property type="entry name" value="HTH_ParB"/>
    <property type="match status" value="1"/>
</dbReference>
<dbReference type="GO" id="GO:0045881">
    <property type="term" value="P:positive regulation of sporulation resulting in formation of a cellular spore"/>
    <property type="evidence" value="ECO:0007669"/>
    <property type="project" value="TreeGrafter"/>
</dbReference>
<gene>
    <name evidence="7" type="ORF">KK488_16590</name>
</gene>
<dbReference type="InterPro" id="IPR057240">
    <property type="entry name" value="ParB_dimer_C"/>
</dbReference>
<dbReference type="Gene3D" id="3.90.1530.30">
    <property type="match status" value="1"/>
</dbReference>
<proteinExistence type="inferred from homology"/>
<evidence type="ECO:0000256" key="5">
    <source>
        <dbReference type="SAM" id="MobiDB-lite"/>
    </source>
</evidence>
<dbReference type="InterPro" id="IPR036086">
    <property type="entry name" value="ParB/Sulfiredoxin_sf"/>
</dbReference>
<dbReference type="Pfam" id="PF23552">
    <property type="entry name" value="ParB_C"/>
    <property type="match status" value="1"/>
</dbReference>
<dbReference type="GO" id="GO:0005694">
    <property type="term" value="C:chromosome"/>
    <property type="evidence" value="ECO:0007669"/>
    <property type="project" value="TreeGrafter"/>
</dbReference>
<evidence type="ECO:0000256" key="3">
    <source>
        <dbReference type="ARBA" id="ARBA00023125"/>
    </source>
</evidence>
<dbReference type="CDD" id="cd16393">
    <property type="entry name" value="SPO0J_N"/>
    <property type="match status" value="1"/>
</dbReference>
<feature type="compositionally biased region" description="Basic and acidic residues" evidence="5">
    <location>
        <begin position="229"/>
        <end position="241"/>
    </location>
</feature>
<sequence length="300" mass="32638">MSDARRPLGRGLSALLGEANRDVPVRGKSDGDSSSGDRSIQLLPIARVAPHPDQPRRHFDESALDELAESIRARGVIQPIIVRAKPGERYQIVAGERRWRAAQKAQLHEIPAIVRDFSEGETLEIALVENIQREDLNPIEEAQAYRRLIAQFQHSQEGLARIVGKSRSHVANLMRLLDLPGEVQDLVMAGRLSMGHGRALIGAPNSIALANDIAAKDLSVRETERLVRVARDGGESSRGEKAAPSGSRDPDLVAMEQHLSDLLGLKVGISHEGGKGSLTLQYSSLEQLDMICQKLTGGGF</sequence>
<name>A0A9X1DE70_9SPHN</name>
<feature type="domain" description="ParB-like N-terminal" evidence="6">
    <location>
        <begin position="41"/>
        <end position="131"/>
    </location>
</feature>
<comment type="caution">
    <text evidence="7">The sequence shown here is derived from an EMBL/GenBank/DDBJ whole genome shotgun (WGS) entry which is preliminary data.</text>
</comment>
<evidence type="ECO:0000256" key="1">
    <source>
        <dbReference type="ARBA" id="ARBA00006295"/>
    </source>
</evidence>
<dbReference type="InterPro" id="IPR050336">
    <property type="entry name" value="Chromosome_partition/occlusion"/>
</dbReference>
<evidence type="ECO:0000259" key="6">
    <source>
        <dbReference type="SMART" id="SM00470"/>
    </source>
</evidence>
<comment type="similarity">
    <text evidence="1">Belongs to the ParB family.</text>
</comment>
<keyword evidence="8" id="KW-1185">Reference proteome</keyword>
<dbReference type="AlphaFoldDB" id="A0A9X1DE70"/>
<dbReference type="RefSeq" id="WP_214624818.1">
    <property type="nucleotide sequence ID" value="NZ_JAHGAW010000011.1"/>
</dbReference>
<dbReference type="NCBIfam" id="TIGR00180">
    <property type="entry name" value="parB_part"/>
    <property type="match status" value="1"/>
</dbReference>
<reference evidence="7" key="1">
    <citation type="submission" date="2021-05" db="EMBL/GenBank/DDBJ databases">
        <title>Genome of Sphingobium sp. strain.</title>
        <authorList>
            <person name="Fan R."/>
        </authorList>
    </citation>
    <scope>NUCLEOTIDE SEQUENCE</scope>
    <source>
        <strain evidence="7">H33</strain>
    </source>
</reference>
<keyword evidence="3" id="KW-0238">DNA-binding</keyword>
<evidence type="ECO:0000256" key="2">
    <source>
        <dbReference type="ARBA" id="ARBA00022829"/>
    </source>
</evidence>
<dbReference type="SUPFAM" id="SSF109709">
    <property type="entry name" value="KorB DNA-binding domain-like"/>
    <property type="match status" value="1"/>
</dbReference>
<protein>
    <submittedName>
        <fullName evidence="7">ParB/RepB/Spo0J family partition protein</fullName>
    </submittedName>
</protein>
<dbReference type="InterPro" id="IPR004437">
    <property type="entry name" value="ParB/RepB/Spo0J"/>
</dbReference>
<accession>A0A9X1DE70</accession>
<keyword evidence="2" id="KW-0159">Chromosome partition</keyword>
<evidence type="ECO:0000313" key="8">
    <source>
        <dbReference type="Proteomes" id="UP001138757"/>
    </source>
</evidence>
<feature type="region of interest" description="Disordered" evidence="5">
    <location>
        <begin position="19"/>
        <end position="39"/>
    </location>
</feature>
<dbReference type="Pfam" id="PF02195">
    <property type="entry name" value="ParB_N"/>
    <property type="match status" value="1"/>
</dbReference>
<dbReference type="Gene3D" id="1.10.10.2830">
    <property type="match status" value="1"/>
</dbReference>
<dbReference type="GO" id="GO:0003677">
    <property type="term" value="F:DNA binding"/>
    <property type="evidence" value="ECO:0007669"/>
    <property type="project" value="UniProtKB-KW"/>
</dbReference>